<dbReference type="Pfam" id="PF08282">
    <property type="entry name" value="Hydrolase_3"/>
    <property type="match status" value="1"/>
</dbReference>
<dbReference type="Pfam" id="PF00122">
    <property type="entry name" value="E1-E2_ATPase"/>
    <property type="match status" value="1"/>
</dbReference>
<dbReference type="GO" id="GO:1990573">
    <property type="term" value="P:potassium ion import across plasma membrane"/>
    <property type="evidence" value="ECO:0007669"/>
    <property type="project" value="TreeGrafter"/>
</dbReference>
<comment type="caution">
    <text evidence="14">The sequence shown here is derived from an EMBL/GenBank/DDBJ whole genome shotgun (WGS) entry which is preliminary data.</text>
</comment>
<evidence type="ECO:0000256" key="4">
    <source>
        <dbReference type="ARBA" id="ARBA00022553"/>
    </source>
</evidence>
<keyword evidence="4" id="KW-0597">Phosphoprotein</keyword>
<reference evidence="15" key="1">
    <citation type="submission" date="2017-09" db="EMBL/GenBank/DDBJ databases">
        <title>Depth-based differentiation of microbial function through sediment-hosted aquifers and enrichment of novel symbionts in the deep terrestrial subsurface.</title>
        <authorList>
            <person name="Probst A.J."/>
            <person name="Ladd B."/>
            <person name="Jarett J.K."/>
            <person name="Geller-Mcgrath D.E."/>
            <person name="Sieber C.M.K."/>
            <person name="Emerson J.B."/>
            <person name="Anantharaman K."/>
            <person name="Thomas B.C."/>
            <person name="Malmstrom R."/>
            <person name="Stieglmeier M."/>
            <person name="Klingl A."/>
            <person name="Woyke T."/>
            <person name="Ryan C.M."/>
            <person name="Banfield J.F."/>
        </authorList>
    </citation>
    <scope>NUCLEOTIDE SEQUENCE [LARGE SCALE GENOMIC DNA]</scope>
</reference>
<dbReference type="InterPro" id="IPR023214">
    <property type="entry name" value="HAD_sf"/>
</dbReference>
<feature type="transmembrane region" description="Helical" evidence="12">
    <location>
        <begin position="242"/>
        <end position="263"/>
    </location>
</feature>
<evidence type="ECO:0000256" key="7">
    <source>
        <dbReference type="ARBA" id="ARBA00022840"/>
    </source>
</evidence>
<dbReference type="SFLD" id="SFLDS00003">
    <property type="entry name" value="Haloacid_Dehalogenase"/>
    <property type="match status" value="1"/>
</dbReference>
<dbReference type="SUPFAM" id="SSF56784">
    <property type="entry name" value="HAD-like"/>
    <property type="match status" value="1"/>
</dbReference>
<dbReference type="GO" id="GO:0036376">
    <property type="term" value="P:sodium ion export across plasma membrane"/>
    <property type="evidence" value="ECO:0007669"/>
    <property type="project" value="TreeGrafter"/>
</dbReference>
<dbReference type="Pfam" id="PF00690">
    <property type="entry name" value="Cation_ATPase_N"/>
    <property type="match status" value="1"/>
</dbReference>
<evidence type="ECO:0000256" key="6">
    <source>
        <dbReference type="ARBA" id="ARBA00022741"/>
    </source>
</evidence>
<evidence type="ECO:0000256" key="10">
    <source>
        <dbReference type="ARBA" id="ARBA00022989"/>
    </source>
</evidence>
<feature type="transmembrane region" description="Helical" evidence="12">
    <location>
        <begin position="748"/>
        <end position="770"/>
    </location>
</feature>
<evidence type="ECO:0000256" key="8">
    <source>
        <dbReference type="ARBA" id="ARBA00022842"/>
    </source>
</evidence>
<evidence type="ECO:0000256" key="12">
    <source>
        <dbReference type="SAM" id="Phobius"/>
    </source>
</evidence>
<evidence type="ECO:0000313" key="15">
    <source>
        <dbReference type="Proteomes" id="UP000231436"/>
    </source>
</evidence>
<dbReference type="Gene3D" id="2.70.150.10">
    <property type="entry name" value="Calcium-transporting ATPase, cytoplasmic transduction domain A"/>
    <property type="match status" value="1"/>
</dbReference>
<dbReference type="Pfam" id="PF00689">
    <property type="entry name" value="Cation_ATPase_C"/>
    <property type="match status" value="1"/>
</dbReference>
<evidence type="ECO:0000256" key="11">
    <source>
        <dbReference type="ARBA" id="ARBA00023136"/>
    </source>
</evidence>
<dbReference type="Pfam" id="PF13246">
    <property type="entry name" value="Cation_ATPase"/>
    <property type="match status" value="1"/>
</dbReference>
<keyword evidence="8" id="KW-0460">Magnesium</keyword>
<evidence type="ECO:0000259" key="13">
    <source>
        <dbReference type="SMART" id="SM00831"/>
    </source>
</evidence>
<dbReference type="GO" id="GO:0016887">
    <property type="term" value="F:ATP hydrolysis activity"/>
    <property type="evidence" value="ECO:0007669"/>
    <property type="project" value="InterPro"/>
</dbReference>
<dbReference type="GO" id="GO:0006883">
    <property type="term" value="P:intracellular sodium ion homeostasis"/>
    <property type="evidence" value="ECO:0007669"/>
    <property type="project" value="TreeGrafter"/>
</dbReference>
<dbReference type="SUPFAM" id="SSF81665">
    <property type="entry name" value="Calcium ATPase, transmembrane domain M"/>
    <property type="match status" value="1"/>
</dbReference>
<dbReference type="GO" id="GO:0030007">
    <property type="term" value="P:intracellular potassium ion homeostasis"/>
    <property type="evidence" value="ECO:0007669"/>
    <property type="project" value="TreeGrafter"/>
</dbReference>
<feature type="domain" description="Cation-transporting P-type ATPase N-terminal" evidence="13">
    <location>
        <begin position="5"/>
        <end position="78"/>
    </location>
</feature>
<dbReference type="Gene3D" id="3.40.50.1000">
    <property type="entry name" value="HAD superfamily/HAD-like"/>
    <property type="match status" value="1"/>
</dbReference>
<dbReference type="PANTHER" id="PTHR43294:SF21">
    <property type="entry name" value="CATION TRANSPORTING ATPASE"/>
    <property type="match status" value="1"/>
</dbReference>
<dbReference type="FunFam" id="2.70.150.10:FF:000160">
    <property type="entry name" value="Sarcoplasmic/endoplasmic reticulum calcium ATPase 1"/>
    <property type="match status" value="1"/>
</dbReference>
<dbReference type="PANTHER" id="PTHR43294">
    <property type="entry name" value="SODIUM/POTASSIUM-TRANSPORTING ATPASE SUBUNIT ALPHA"/>
    <property type="match status" value="1"/>
</dbReference>
<dbReference type="InterPro" id="IPR006068">
    <property type="entry name" value="ATPase_P-typ_cation-transptr_C"/>
</dbReference>
<dbReference type="InterPro" id="IPR036412">
    <property type="entry name" value="HAD-like_sf"/>
</dbReference>
<dbReference type="AlphaFoldDB" id="A0A2M8LIJ1"/>
<feature type="transmembrane region" description="Helical" evidence="12">
    <location>
        <begin position="82"/>
        <end position="101"/>
    </location>
</feature>
<sequence length="883" mass="96863">MNTPLWHTISLDEALARVDSRQEGLSSDLIPARQQQHGENTLPREHADGWVRLLLRQFSSPMIVILLVAAGMSALLHEYVDVGVILAAVVLNTAIGFIQEYRANKTMEELRSLVQPHAIVLRDQKEVEIPASEIVPGDILMLHLGDRVTADARLIEVADFLVNESALTGESMPVQKQIEVVQEETDLAERKNMVFAGTNVVGGRAKAVVVATGVQTELGRIAQLVSDTEESRTPLQDQLGRLARWLAVLVVGLVVALFVIGVVRGQPLMEMFEMSVALAVAAIPEGLIVSVTIILAIGMRRILNRKSLTRRLVAAETLGSVSIICSDKTGTITQGQMRVTHLVTPDQHWKFPFSPEEEPEANMRKIFEVMALCNDAVSVSDDEDQLLRGSPTERALMEAVLEQRLDVKTLVFAHPRVDEIPFDSAYKYMVTAHEGDKKIDVLMKGASDVVIEFCEALQVNGRKLKMSPKEREKLKGQERDLTRKGIRLMAIAVKSVKGQVTLERKSLGGFTFLGFVGLRDPLREEARGQIASAREAGIRTVIVTGDHPETARAIAVEAGIQAGSEAVVVGRELDTWSDEEFSRRVAHIAIYARVEPRHKIRIIKAWQARGEVVAMTGDGVNDAPALKAADIGVAVGSGTEVAKQAADIVILDNNLGTITAAIEEGRVIFDNIRKTTTYLLSGSFTEIILIGTAIIMGLPIPLLPAHILWINLVADSFPNLGLTMEPAEKGVMKQPPRARTERVVNGDMLRLTLLVGVVGNVVLIALYLWLLNNIESIEAIRSIMFAAVGIDSLIYVYAFRSFRQTIFQSNPFSNRWLLAGVVFGFGLMILSLVHPFLQEIFEIAPLSLSGWVLLLIIGLIQLLGIEIVKGIFLMKKTETTSST</sequence>
<evidence type="ECO:0000256" key="5">
    <source>
        <dbReference type="ARBA" id="ARBA00022692"/>
    </source>
</evidence>
<keyword evidence="3" id="KW-1003">Cell membrane</keyword>
<dbReference type="InterPro" id="IPR001757">
    <property type="entry name" value="P_typ_ATPase"/>
</dbReference>
<dbReference type="PRINTS" id="PR00120">
    <property type="entry name" value="HATPASE"/>
</dbReference>
<comment type="similarity">
    <text evidence="2">Belongs to the cation transport ATPase (P-type) (TC 3.A.3) family. Type IIA subfamily.</text>
</comment>
<dbReference type="SUPFAM" id="SSF81660">
    <property type="entry name" value="Metal cation-transporting ATPase, ATP-binding domain N"/>
    <property type="match status" value="1"/>
</dbReference>
<proteinExistence type="inferred from homology"/>
<comment type="subcellular location">
    <subcellularLocation>
        <location evidence="1">Cell membrane</location>
        <topology evidence="1">Multi-pass membrane protein</topology>
    </subcellularLocation>
</comment>
<evidence type="ECO:0000313" key="14">
    <source>
        <dbReference type="EMBL" id="PJE77226.1"/>
    </source>
</evidence>
<keyword evidence="11 12" id="KW-0472">Membrane</keyword>
<evidence type="ECO:0000256" key="3">
    <source>
        <dbReference type="ARBA" id="ARBA00022475"/>
    </source>
</evidence>
<dbReference type="InterPro" id="IPR004014">
    <property type="entry name" value="ATPase_P-typ_cation-transptr_N"/>
</dbReference>
<dbReference type="InterPro" id="IPR059000">
    <property type="entry name" value="ATPase_P-type_domA"/>
</dbReference>
<feature type="transmembrane region" description="Helical" evidence="12">
    <location>
        <begin position="843"/>
        <end position="865"/>
    </location>
</feature>
<dbReference type="InterPro" id="IPR018303">
    <property type="entry name" value="ATPase_P-typ_P_site"/>
</dbReference>
<feature type="transmembrane region" description="Helical" evidence="12">
    <location>
        <begin position="678"/>
        <end position="700"/>
    </location>
</feature>
<gene>
    <name evidence="14" type="ORF">COV05_00420</name>
</gene>
<dbReference type="Gene3D" id="3.40.1110.10">
    <property type="entry name" value="Calcium-transporting ATPase, cytoplasmic domain N"/>
    <property type="match status" value="1"/>
</dbReference>
<name>A0A2M8LIJ1_9BACT</name>
<dbReference type="SUPFAM" id="SSF81653">
    <property type="entry name" value="Calcium ATPase, transduction domain A"/>
    <property type="match status" value="1"/>
</dbReference>
<dbReference type="GO" id="GO:0005886">
    <property type="term" value="C:plasma membrane"/>
    <property type="evidence" value="ECO:0007669"/>
    <property type="project" value="UniProtKB-SubCell"/>
</dbReference>
<dbReference type="PRINTS" id="PR00119">
    <property type="entry name" value="CATATPASE"/>
</dbReference>
<accession>A0A2M8LIJ1</accession>
<dbReference type="InterPro" id="IPR044492">
    <property type="entry name" value="P_typ_ATPase_HD_dom"/>
</dbReference>
<dbReference type="GO" id="GO:1902600">
    <property type="term" value="P:proton transmembrane transport"/>
    <property type="evidence" value="ECO:0007669"/>
    <property type="project" value="TreeGrafter"/>
</dbReference>
<dbReference type="PROSITE" id="PS00154">
    <property type="entry name" value="ATPASE_E1_E2"/>
    <property type="match status" value="1"/>
</dbReference>
<feature type="transmembrane region" description="Helical" evidence="12">
    <location>
        <begin position="814"/>
        <end position="837"/>
    </location>
</feature>
<feature type="transmembrane region" description="Helical" evidence="12">
    <location>
        <begin position="706"/>
        <end position="727"/>
    </location>
</feature>
<dbReference type="EMBL" id="PFEU01000003">
    <property type="protein sequence ID" value="PJE77226.1"/>
    <property type="molecule type" value="Genomic_DNA"/>
</dbReference>
<keyword evidence="10 12" id="KW-1133">Transmembrane helix</keyword>
<keyword evidence="7" id="KW-0067">ATP-binding</keyword>
<dbReference type="SFLD" id="SFLDF00027">
    <property type="entry name" value="p-type_atpase"/>
    <property type="match status" value="1"/>
</dbReference>
<feature type="transmembrane region" description="Helical" evidence="12">
    <location>
        <begin position="782"/>
        <end position="802"/>
    </location>
</feature>
<dbReference type="InterPro" id="IPR023298">
    <property type="entry name" value="ATPase_P-typ_TM_dom_sf"/>
</dbReference>
<evidence type="ECO:0000256" key="2">
    <source>
        <dbReference type="ARBA" id="ARBA00005675"/>
    </source>
</evidence>
<dbReference type="InterPro" id="IPR008250">
    <property type="entry name" value="ATPase_P-typ_transduc_dom_A_sf"/>
</dbReference>
<dbReference type="Gene3D" id="1.20.1110.10">
    <property type="entry name" value="Calcium-transporting ATPase, transmembrane domain"/>
    <property type="match status" value="1"/>
</dbReference>
<dbReference type="GO" id="GO:0005524">
    <property type="term" value="F:ATP binding"/>
    <property type="evidence" value="ECO:0007669"/>
    <property type="project" value="UniProtKB-KW"/>
</dbReference>
<feature type="transmembrane region" description="Helical" evidence="12">
    <location>
        <begin position="58"/>
        <end position="76"/>
    </location>
</feature>
<keyword evidence="6" id="KW-0547">Nucleotide-binding</keyword>
<dbReference type="SFLD" id="SFLDG00002">
    <property type="entry name" value="C1.7:_P-type_atpase_like"/>
    <property type="match status" value="1"/>
</dbReference>
<protein>
    <recommendedName>
        <fullName evidence="13">Cation-transporting P-type ATPase N-terminal domain-containing protein</fullName>
    </recommendedName>
</protein>
<organism evidence="14 15">
    <name type="scientific">Candidatus Uhrbacteria bacterium CG10_big_fil_rev_8_21_14_0_10_48_16</name>
    <dbReference type="NCBI Taxonomy" id="1975038"/>
    <lineage>
        <taxon>Bacteria</taxon>
        <taxon>Candidatus Uhriibacteriota</taxon>
    </lineage>
</organism>
<keyword evidence="9" id="KW-1278">Translocase</keyword>
<evidence type="ECO:0000256" key="9">
    <source>
        <dbReference type="ARBA" id="ARBA00022967"/>
    </source>
</evidence>
<dbReference type="InterPro" id="IPR050510">
    <property type="entry name" value="Cation_transp_ATPase_P-type"/>
</dbReference>
<dbReference type="Proteomes" id="UP000231436">
    <property type="component" value="Unassembled WGS sequence"/>
</dbReference>
<dbReference type="GO" id="GO:0005391">
    <property type="term" value="F:P-type sodium:potassium-exchanging transporter activity"/>
    <property type="evidence" value="ECO:0007669"/>
    <property type="project" value="TreeGrafter"/>
</dbReference>
<keyword evidence="5 12" id="KW-0812">Transmembrane</keyword>
<dbReference type="SMART" id="SM00831">
    <property type="entry name" value="Cation_ATPase_N"/>
    <property type="match status" value="1"/>
</dbReference>
<dbReference type="InterPro" id="IPR023299">
    <property type="entry name" value="ATPase_P-typ_cyto_dom_N"/>
</dbReference>
<evidence type="ECO:0000256" key="1">
    <source>
        <dbReference type="ARBA" id="ARBA00004651"/>
    </source>
</evidence>
<feature type="transmembrane region" description="Helical" evidence="12">
    <location>
        <begin position="275"/>
        <end position="297"/>
    </location>
</feature>
<dbReference type="NCBIfam" id="TIGR01494">
    <property type="entry name" value="ATPase_P-type"/>
    <property type="match status" value="2"/>
</dbReference>